<sequence length="624" mass="69850">MCGITGWVDFAQDLRHHAATIDAMTDTLHLRGPDARGVWIDQHAALGHRRLSIIDPERGLQPMPSAQQGAGNLPRAVISYAGETYNFIELRAELIAAGHRFETHCDTEVVLQAYLHWGIDFVHRLNGMYSIAIWDTVKDELILVRDRLGVKPLFYYPTGDGVLFGSEPKAILANPGVKARATRESLCDALLFLRTPGQVPFTGMKELKPGHLLRVSRGKITEERYWALQAKPHTDDLETTIATVRELLDDIVARQMVADVPLCALLSGGLDSSTVAAIAQKQRLANGEEPLSTFCIDFVGHTENYRPDPVRPSADAPFALEVARHIGSRHHNIILDRTRLLDPSLREAVMRAWDLPFNFGDLDISLHQLFANVRQHATVALSGEAADELFGGYLWISDPEARAAQTFPWLKLGAHRGLDPRALFHQAFIDDLGLAEYEVQLYRAALEEVPRLDGECAEERRTRELNYLTITRWLPMLLDKKDRMGMASGLEGRVPFCDHRLVEYVFNIPWAMKTFNGESKALLRAAASDLLPDSVLRRQKSAFPSIQDPGYDQGLIAGLSTSIHEHDGALQPFIDPVALQKLAVKCEAGSFSDLERILVESTERLNRWVDTYAVELDVRENRSR</sequence>
<dbReference type="InterPro" id="IPR001962">
    <property type="entry name" value="Asn_synthase"/>
</dbReference>
<evidence type="ECO:0000256" key="10">
    <source>
        <dbReference type="PIRSR" id="PIRSR001589-3"/>
    </source>
</evidence>
<dbReference type="Gene3D" id="3.60.20.10">
    <property type="entry name" value="Glutamine Phosphoribosylpyrophosphate, subunit 1, domain 1"/>
    <property type="match status" value="1"/>
</dbReference>
<feature type="site" description="Important for beta-aspartyl-AMP intermediate formation" evidence="10">
    <location>
        <position position="384"/>
    </location>
</feature>
<dbReference type="InterPro" id="IPR017932">
    <property type="entry name" value="GATase_2_dom"/>
</dbReference>
<dbReference type="SUPFAM" id="SSF56235">
    <property type="entry name" value="N-terminal nucleophile aminohydrolases (Ntn hydrolases)"/>
    <property type="match status" value="1"/>
</dbReference>
<dbReference type="Proteomes" id="UP000268696">
    <property type="component" value="Chromosome"/>
</dbReference>
<keyword evidence="5 9" id="KW-0067">ATP-binding</keyword>
<dbReference type="GO" id="GO:0006529">
    <property type="term" value="P:asparagine biosynthetic process"/>
    <property type="evidence" value="ECO:0007669"/>
    <property type="project" value="UniProtKB-KW"/>
</dbReference>
<comment type="pathway">
    <text evidence="1">Amino-acid biosynthesis; L-asparagine biosynthesis; L-asparagine from L-aspartate (L-Gln route): step 1/1.</text>
</comment>
<dbReference type="NCBIfam" id="TIGR01536">
    <property type="entry name" value="asn_synth_AEB"/>
    <property type="match status" value="1"/>
</dbReference>
<proteinExistence type="inferred from homology"/>
<dbReference type="InterPro" id="IPR006426">
    <property type="entry name" value="Asn_synth_AEB"/>
</dbReference>
<evidence type="ECO:0000256" key="6">
    <source>
        <dbReference type="ARBA" id="ARBA00022962"/>
    </source>
</evidence>
<dbReference type="InterPro" id="IPR029055">
    <property type="entry name" value="Ntn_hydrolases_N"/>
</dbReference>
<dbReference type="InterPro" id="IPR051786">
    <property type="entry name" value="ASN_synthetase/amidase"/>
</dbReference>
<dbReference type="RefSeq" id="WP_124377214.1">
    <property type="nucleotide sequence ID" value="NZ_CP027754.1"/>
</dbReference>
<dbReference type="InterPro" id="IPR033738">
    <property type="entry name" value="AsnB_N"/>
</dbReference>
<name>A0A3G7U6U8_9PSED</name>
<protein>
    <recommendedName>
        <fullName evidence="3">asparagine synthase (glutamine-hydrolyzing)</fullName>
        <ecNumber evidence="3">6.3.5.4</ecNumber>
    </recommendedName>
</protein>
<accession>A0A3G7U6U8</accession>
<feature type="binding site" evidence="9">
    <location>
        <position position="106"/>
    </location>
    <ligand>
        <name>L-glutamine</name>
        <dbReference type="ChEBI" id="CHEBI:58359"/>
    </ligand>
</feature>
<dbReference type="GO" id="GO:0004066">
    <property type="term" value="F:asparagine synthase (glutamine-hydrolyzing) activity"/>
    <property type="evidence" value="ECO:0007669"/>
    <property type="project" value="UniProtKB-EC"/>
</dbReference>
<dbReference type="Pfam" id="PF00733">
    <property type="entry name" value="Asn_synthase"/>
    <property type="match status" value="1"/>
</dbReference>
<dbReference type="Pfam" id="PF13537">
    <property type="entry name" value="GATase_7"/>
    <property type="match status" value="1"/>
</dbReference>
<dbReference type="PROSITE" id="PS51278">
    <property type="entry name" value="GATASE_TYPE_2"/>
    <property type="match status" value="1"/>
</dbReference>
<evidence type="ECO:0000256" key="4">
    <source>
        <dbReference type="ARBA" id="ARBA00022741"/>
    </source>
</evidence>
<evidence type="ECO:0000313" key="12">
    <source>
        <dbReference type="EMBL" id="AZE54398.1"/>
    </source>
</evidence>
<dbReference type="EMBL" id="CP027754">
    <property type="protein sequence ID" value="AZE54398.1"/>
    <property type="molecule type" value="Genomic_DNA"/>
</dbReference>
<evidence type="ECO:0000256" key="7">
    <source>
        <dbReference type="ARBA" id="ARBA00048741"/>
    </source>
</evidence>
<evidence type="ECO:0000313" key="13">
    <source>
        <dbReference type="Proteomes" id="UP000268696"/>
    </source>
</evidence>
<dbReference type="CDD" id="cd01991">
    <property type="entry name" value="Asn_synthase_B_C"/>
    <property type="match status" value="1"/>
</dbReference>
<feature type="binding site" evidence="9">
    <location>
        <position position="265"/>
    </location>
    <ligand>
        <name>ATP</name>
        <dbReference type="ChEBI" id="CHEBI:30616"/>
    </ligand>
</feature>
<dbReference type="CDD" id="cd00712">
    <property type="entry name" value="AsnB"/>
    <property type="match status" value="1"/>
</dbReference>
<feature type="binding site" evidence="9">
    <location>
        <begin position="382"/>
        <end position="383"/>
    </location>
    <ligand>
        <name>ATP</name>
        <dbReference type="ChEBI" id="CHEBI:30616"/>
    </ligand>
</feature>
<evidence type="ECO:0000256" key="9">
    <source>
        <dbReference type="PIRSR" id="PIRSR001589-2"/>
    </source>
</evidence>
<dbReference type="Gene3D" id="3.40.50.620">
    <property type="entry name" value="HUPs"/>
    <property type="match status" value="1"/>
</dbReference>
<feature type="domain" description="Glutamine amidotransferase type-2" evidence="11">
    <location>
        <begin position="2"/>
        <end position="218"/>
    </location>
</feature>
<evidence type="ECO:0000256" key="8">
    <source>
        <dbReference type="PIRSR" id="PIRSR001589-1"/>
    </source>
</evidence>
<feature type="active site" description="For GATase activity" evidence="8">
    <location>
        <position position="2"/>
    </location>
</feature>
<evidence type="ECO:0000256" key="3">
    <source>
        <dbReference type="ARBA" id="ARBA00012737"/>
    </source>
</evidence>
<dbReference type="InterPro" id="IPR014729">
    <property type="entry name" value="Rossmann-like_a/b/a_fold"/>
</dbReference>
<feature type="binding site" evidence="9">
    <location>
        <position position="296"/>
    </location>
    <ligand>
        <name>ATP</name>
        <dbReference type="ChEBI" id="CHEBI:30616"/>
    </ligand>
</feature>
<dbReference type="PANTHER" id="PTHR43284">
    <property type="entry name" value="ASPARAGINE SYNTHETASE (GLUTAMINE-HYDROLYZING)"/>
    <property type="match status" value="1"/>
</dbReference>
<evidence type="ECO:0000256" key="5">
    <source>
        <dbReference type="ARBA" id="ARBA00022840"/>
    </source>
</evidence>
<dbReference type="PANTHER" id="PTHR43284:SF1">
    <property type="entry name" value="ASPARAGINE SYNTHETASE"/>
    <property type="match status" value="1"/>
</dbReference>
<evidence type="ECO:0000256" key="1">
    <source>
        <dbReference type="ARBA" id="ARBA00005187"/>
    </source>
</evidence>
<keyword evidence="8" id="KW-0061">Asparagine biosynthesis</keyword>
<evidence type="ECO:0000256" key="2">
    <source>
        <dbReference type="ARBA" id="ARBA00005752"/>
    </source>
</evidence>
<dbReference type="EC" id="6.3.5.4" evidence="3"/>
<reference evidence="12 13" key="1">
    <citation type="submission" date="2018-03" db="EMBL/GenBank/DDBJ databases">
        <title>Diversity of phytobeneficial traits revealed by whole-genome analysis of worldwide-isolated phenazine-producing Pseudomonas spp.</title>
        <authorList>
            <person name="Biessy A."/>
            <person name="Novinscak A."/>
            <person name="Blom J."/>
            <person name="Leger G."/>
            <person name="Thomashow L.S."/>
            <person name="Cazorla F.M."/>
            <person name="Josic D."/>
            <person name="Filion M."/>
        </authorList>
    </citation>
    <scope>NUCLEOTIDE SEQUENCE [LARGE SCALE GENOMIC DNA]</scope>
    <source>
        <strain evidence="12 13">30B</strain>
    </source>
</reference>
<dbReference type="GO" id="GO:0005829">
    <property type="term" value="C:cytosol"/>
    <property type="evidence" value="ECO:0007669"/>
    <property type="project" value="TreeGrafter"/>
</dbReference>
<organism evidence="12 13">
    <name type="scientific">Pseudomonas synxantha</name>
    <dbReference type="NCBI Taxonomy" id="47883"/>
    <lineage>
        <taxon>Bacteria</taxon>
        <taxon>Pseudomonadati</taxon>
        <taxon>Pseudomonadota</taxon>
        <taxon>Gammaproteobacteria</taxon>
        <taxon>Pseudomonadales</taxon>
        <taxon>Pseudomonadaceae</taxon>
        <taxon>Pseudomonas</taxon>
    </lineage>
</organism>
<keyword evidence="6 8" id="KW-0315">Glutamine amidotransferase</keyword>
<keyword evidence="12" id="KW-0436">Ligase</keyword>
<evidence type="ECO:0000259" key="11">
    <source>
        <dbReference type="PROSITE" id="PS51278"/>
    </source>
</evidence>
<dbReference type="GO" id="GO:0005524">
    <property type="term" value="F:ATP binding"/>
    <property type="evidence" value="ECO:0007669"/>
    <property type="project" value="UniProtKB-KW"/>
</dbReference>
<keyword evidence="8" id="KW-0028">Amino-acid biosynthesis</keyword>
<keyword evidence="4 9" id="KW-0547">Nucleotide-binding</keyword>
<dbReference type="PIRSF" id="PIRSF001589">
    <property type="entry name" value="Asn_synthetase_glu-h"/>
    <property type="match status" value="1"/>
</dbReference>
<comment type="catalytic activity">
    <reaction evidence="7">
        <text>L-aspartate + L-glutamine + ATP + H2O = L-asparagine + L-glutamate + AMP + diphosphate + H(+)</text>
        <dbReference type="Rhea" id="RHEA:12228"/>
        <dbReference type="ChEBI" id="CHEBI:15377"/>
        <dbReference type="ChEBI" id="CHEBI:15378"/>
        <dbReference type="ChEBI" id="CHEBI:29985"/>
        <dbReference type="ChEBI" id="CHEBI:29991"/>
        <dbReference type="ChEBI" id="CHEBI:30616"/>
        <dbReference type="ChEBI" id="CHEBI:33019"/>
        <dbReference type="ChEBI" id="CHEBI:58048"/>
        <dbReference type="ChEBI" id="CHEBI:58359"/>
        <dbReference type="ChEBI" id="CHEBI:456215"/>
        <dbReference type="EC" id="6.3.5.4"/>
    </reaction>
</comment>
<dbReference type="AlphaFoldDB" id="A0A3G7U6U8"/>
<gene>
    <name evidence="12" type="ORF">C4K03_2242</name>
</gene>
<comment type="similarity">
    <text evidence="2">Belongs to the asparagine synthetase family.</text>
</comment>
<dbReference type="SUPFAM" id="SSF52402">
    <property type="entry name" value="Adenine nucleotide alpha hydrolases-like"/>
    <property type="match status" value="1"/>
</dbReference>